<proteinExistence type="predicted"/>
<dbReference type="InterPro" id="IPR002711">
    <property type="entry name" value="HNH"/>
</dbReference>
<evidence type="ECO:0000313" key="2">
    <source>
        <dbReference type="EMBL" id="XDJ00896.1"/>
    </source>
</evidence>
<evidence type="ECO:0000259" key="1">
    <source>
        <dbReference type="Pfam" id="PF01844"/>
    </source>
</evidence>
<accession>A0AB39C2M3</accession>
<protein>
    <recommendedName>
        <fullName evidence="1">HNH domain-containing protein</fullName>
    </recommendedName>
</protein>
<dbReference type="InterPro" id="IPR003615">
    <property type="entry name" value="HNH_nuc"/>
</dbReference>
<dbReference type="GO" id="GO:0008270">
    <property type="term" value="F:zinc ion binding"/>
    <property type="evidence" value="ECO:0007669"/>
    <property type="project" value="InterPro"/>
</dbReference>
<dbReference type="EMBL" id="PP926509">
    <property type="protein sequence ID" value="XDJ00896.1"/>
    <property type="molecule type" value="Genomic_DNA"/>
</dbReference>
<sequence length="176" mass="20287">MEVIPRKSGYHRHHIIPKHAGGTDDDDNIVYLTPEEHAKAHLELYEKYGRYEDAQAFNTLSAQWLNGRTISGYKQSTEHIKARISKIDYSKVSSKLKGRVSPTKGMKFVFSEERCKNISNGLIGRKLSEESRNKIANTLRGRISPKRIELYCIYCHKRIVPSRYDRHGPNKRGCTL</sequence>
<dbReference type="GO" id="GO:0003676">
    <property type="term" value="F:nucleic acid binding"/>
    <property type="evidence" value="ECO:0007669"/>
    <property type="project" value="InterPro"/>
</dbReference>
<dbReference type="Pfam" id="PF01844">
    <property type="entry name" value="HNH"/>
    <property type="match status" value="1"/>
</dbReference>
<organism evidence="2">
    <name type="scientific">Klebsiella phage PMBT63</name>
    <dbReference type="NCBI Taxonomy" id="3229739"/>
    <lineage>
        <taxon>Viruses</taxon>
        <taxon>Duplodnaviria</taxon>
        <taxon>Heunggongvirae</taxon>
        <taxon>Uroviricota</taxon>
        <taxon>Caudoviricetes</taxon>
    </lineage>
</organism>
<name>A0AB39C2M3_9CAUD</name>
<dbReference type="CDD" id="cd00085">
    <property type="entry name" value="HNHc"/>
    <property type="match status" value="1"/>
</dbReference>
<reference evidence="2" key="1">
    <citation type="submission" date="2024-06" db="EMBL/GenBank/DDBJ databases">
        <title>This phage originates from the Bacteriophage catalogue of the Bacteriophage Competence Centre, Department of Microbiology und Biotechnology, Max Rubner-Institut, Kiel, Germany.</title>
        <authorList>
            <person name="Sprotte S."/>
            <person name="Brinks E."/>
            <person name="Hille F."/>
        </authorList>
    </citation>
    <scope>NUCLEOTIDE SEQUENCE</scope>
</reference>
<dbReference type="GO" id="GO:0004519">
    <property type="term" value="F:endonuclease activity"/>
    <property type="evidence" value="ECO:0007669"/>
    <property type="project" value="InterPro"/>
</dbReference>
<feature type="domain" description="HNH" evidence="1">
    <location>
        <begin position="11"/>
        <end position="38"/>
    </location>
</feature>